<organism evidence="1 2">
    <name type="scientific">Flavobacterium anhuiense</name>
    <dbReference type="NCBI Taxonomy" id="459526"/>
    <lineage>
        <taxon>Bacteria</taxon>
        <taxon>Pseudomonadati</taxon>
        <taxon>Bacteroidota</taxon>
        <taxon>Flavobacteriia</taxon>
        <taxon>Flavobacteriales</taxon>
        <taxon>Flavobacteriaceae</taxon>
        <taxon>Flavobacterium</taxon>
    </lineage>
</organism>
<dbReference type="EMBL" id="JUIV01000007">
    <property type="protein sequence ID" value="RYJ38692.1"/>
    <property type="molecule type" value="Genomic_DNA"/>
</dbReference>
<gene>
    <name evidence="1" type="ORF">NU08_2278</name>
</gene>
<dbReference type="Proteomes" id="UP000290433">
    <property type="component" value="Unassembled WGS sequence"/>
</dbReference>
<accession>A0A444VYW1</accession>
<proteinExistence type="predicted"/>
<sequence>MALTIIENLRILSENFEHKADVLSDSIIFINEINKIKIQPENKGGFVITYNLHFGEKRLLVPEEIVYHFCLDLFKRKENDIEVISETRKPINIGEWFKIEEAESLSIITSIQKELEYNYRLKHLFLESKRFEITYFNSLLILEDKQKKYLSNVFNFRDSIEKLNILKQTK</sequence>
<protein>
    <submittedName>
        <fullName evidence="1">Uncharacterized protein</fullName>
    </submittedName>
</protein>
<reference evidence="1 2" key="1">
    <citation type="submission" date="2014-12" db="EMBL/GenBank/DDBJ databases">
        <title>Genome sequence of Flavobacterium anhuiense RCM74.</title>
        <authorList>
            <person name="Kim J.F."/>
            <person name="Song J.Y."/>
            <person name="Kwak M.-J."/>
            <person name="Lee S.-W."/>
        </authorList>
    </citation>
    <scope>NUCLEOTIDE SEQUENCE [LARGE SCALE GENOMIC DNA]</scope>
    <source>
        <strain evidence="1 2">RCM74</strain>
    </source>
</reference>
<dbReference type="OrthoDB" id="1358707at2"/>
<evidence type="ECO:0000313" key="1">
    <source>
        <dbReference type="EMBL" id="RYJ38692.1"/>
    </source>
</evidence>
<evidence type="ECO:0000313" key="2">
    <source>
        <dbReference type="Proteomes" id="UP000290433"/>
    </source>
</evidence>
<dbReference type="AlphaFoldDB" id="A0A444VYW1"/>
<name>A0A444VYW1_9FLAO</name>
<dbReference type="RefSeq" id="WP_129747151.1">
    <property type="nucleotide sequence ID" value="NZ_JUIV01000007.1"/>
</dbReference>
<comment type="caution">
    <text evidence="1">The sequence shown here is derived from an EMBL/GenBank/DDBJ whole genome shotgun (WGS) entry which is preliminary data.</text>
</comment>